<sequence length="67" mass="7624">MAVSVAAPYGWAAVERDKNGHDITRSVGWSYWLGVRALPPPRPARSWMLRPRQRSFTGQPNKKRSDC</sequence>
<evidence type="ECO:0000256" key="1">
    <source>
        <dbReference type="SAM" id="MobiDB-lite"/>
    </source>
</evidence>
<name>A0A1R3VAU2_9HYPH</name>
<feature type="region of interest" description="Disordered" evidence="1">
    <location>
        <begin position="43"/>
        <end position="67"/>
    </location>
</feature>
<dbReference type="Proteomes" id="UP000188388">
    <property type="component" value="Unassembled WGS sequence"/>
</dbReference>
<evidence type="ECO:0000313" key="3">
    <source>
        <dbReference type="Proteomes" id="UP000188388"/>
    </source>
</evidence>
<organism evidence="2 3">
    <name type="scientific">Mesorhizobium prunaredense</name>
    <dbReference type="NCBI Taxonomy" id="1631249"/>
    <lineage>
        <taxon>Bacteria</taxon>
        <taxon>Pseudomonadati</taxon>
        <taxon>Pseudomonadota</taxon>
        <taxon>Alphaproteobacteria</taxon>
        <taxon>Hyphomicrobiales</taxon>
        <taxon>Phyllobacteriaceae</taxon>
        <taxon>Mesorhizobium</taxon>
    </lineage>
</organism>
<gene>
    <name evidence="2" type="ORF">BQ8794_30462</name>
</gene>
<keyword evidence="3" id="KW-1185">Reference proteome</keyword>
<dbReference type="EMBL" id="FTPD01000023">
    <property type="protein sequence ID" value="SIT57013.1"/>
    <property type="molecule type" value="Genomic_DNA"/>
</dbReference>
<protein>
    <submittedName>
        <fullName evidence="2">Uncharacterized protein</fullName>
    </submittedName>
</protein>
<evidence type="ECO:0000313" key="2">
    <source>
        <dbReference type="EMBL" id="SIT57013.1"/>
    </source>
</evidence>
<dbReference type="AlphaFoldDB" id="A0A1R3VAU2"/>
<accession>A0A1R3VAU2</accession>
<reference evidence="3" key="1">
    <citation type="submission" date="2017-01" db="EMBL/GenBank/DDBJ databases">
        <authorList>
            <person name="Brunel B."/>
        </authorList>
    </citation>
    <scope>NUCLEOTIDE SEQUENCE [LARGE SCALE GENOMIC DNA]</scope>
</reference>
<proteinExistence type="predicted"/>